<name>A0A4Q5HIK7_9BACE</name>
<keyword evidence="2" id="KW-1185">Reference proteome</keyword>
<gene>
    <name evidence="1" type="ORF">EAJ06_04295</name>
</gene>
<protein>
    <recommendedName>
        <fullName evidence="3">6-bladed beta-propeller</fullName>
    </recommendedName>
</protein>
<dbReference type="OrthoDB" id="1047112at2"/>
<proteinExistence type="predicted"/>
<dbReference type="EMBL" id="RCXO01000003">
    <property type="protein sequence ID" value="RYT82205.1"/>
    <property type="molecule type" value="Genomic_DNA"/>
</dbReference>
<organism evidence="1 2">
    <name type="scientific">Bacteroides intestinalis</name>
    <dbReference type="NCBI Taxonomy" id="329854"/>
    <lineage>
        <taxon>Bacteria</taxon>
        <taxon>Pseudomonadati</taxon>
        <taxon>Bacteroidota</taxon>
        <taxon>Bacteroidia</taxon>
        <taxon>Bacteroidales</taxon>
        <taxon>Bacteroidaceae</taxon>
        <taxon>Bacteroides</taxon>
    </lineage>
</organism>
<accession>A0A4Q5HIK7</accession>
<dbReference type="SUPFAM" id="SSF50969">
    <property type="entry name" value="YVTN repeat-like/Quinoprotein amine dehydrogenase"/>
    <property type="match status" value="1"/>
</dbReference>
<dbReference type="AlphaFoldDB" id="A0A4Q5HIK7"/>
<evidence type="ECO:0000313" key="1">
    <source>
        <dbReference type="EMBL" id="RYT82205.1"/>
    </source>
</evidence>
<comment type="caution">
    <text evidence="1">The sequence shown here is derived from an EMBL/GenBank/DDBJ whole genome shotgun (WGS) entry which is preliminary data.</text>
</comment>
<dbReference type="Pfam" id="PF15869">
    <property type="entry name" value="TolB_like"/>
    <property type="match status" value="1"/>
</dbReference>
<reference evidence="1 2" key="1">
    <citation type="journal article" date="2019" name="Science, e1252229">
        <title>Invertible promoters mediate bacterial phase variation, antibiotic resistance, and host adaptation in the gut.</title>
        <authorList>
            <person name="Jiang X."/>
            <person name="Hall A.B."/>
            <person name="Arthur T.D."/>
            <person name="Plichta D.R."/>
            <person name="Covington C.T."/>
            <person name="Poyet M."/>
            <person name="Crothers J."/>
            <person name="Moses P.L."/>
            <person name="Tolonen A.C."/>
            <person name="Vlamakis H."/>
            <person name="Alm E.J."/>
            <person name="Xavier R.J."/>
        </authorList>
    </citation>
    <scope>NUCLEOTIDE SEQUENCE [LARGE SCALE GENOMIC DNA]</scope>
    <source>
        <strain evidence="2">bf_0095</strain>
    </source>
</reference>
<dbReference type="Proteomes" id="UP000291191">
    <property type="component" value="Unassembled WGS sequence"/>
</dbReference>
<dbReference type="InterPro" id="IPR011044">
    <property type="entry name" value="Quino_amine_DH_bsu"/>
</dbReference>
<sequence length="361" mass="41036">MMKQDWILFFLFLLYICLLNACKSEDTHTVLELFPESHSLSQKKVYDINEDSIAVIEGLVCDGENLIVYDYHSNSSYTLFDEKTGEYIARFGTVGQGPIEIPVGCYGYLLKGCFSVFDDQTRIVMKYNLDSLRSGKVNAAPKRLTKYDIPDAQISRLIAINDSTFFSAGTYRDRYQYLLFDKNSKVLDYSVDIYNVADSTFNKYTKFLSNQGDLIMHPEKQKFACSINFSSNIDFFEIVDNEIKLTKSLRLGNPTSQPVTSTIVGGGMYCSVDLTENSQIGYINLCATGEYVYALYSEKKAIKSTRKSNVVLVFDWSGNPVKKYLLDTDAYYIAVDETEQSMFAAVKNSERGWSIQCYNLQ</sequence>
<evidence type="ECO:0008006" key="3">
    <source>
        <dbReference type="Google" id="ProtNLM"/>
    </source>
</evidence>
<evidence type="ECO:0000313" key="2">
    <source>
        <dbReference type="Proteomes" id="UP000291191"/>
    </source>
</evidence>